<proteinExistence type="predicted"/>
<protein>
    <submittedName>
        <fullName evidence="1">Uncharacterized protein</fullName>
    </submittedName>
</protein>
<reference evidence="1" key="2">
    <citation type="submission" date="2020-02" db="EMBL/GenBank/DDBJ databases">
        <authorList>
            <consortium name="NCBI Pathogen Detection Project"/>
        </authorList>
    </citation>
    <scope>NUCLEOTIDE SEQUENCE</scope>
    <source>
        <strain evidence="1">MA.CK_00/00002125</strain>
    </source>
</reference>
<organism evidence="1">
    <name type="scientific">Salmonella enterica</name>
    <name type="common">Salmonella choleraesuis</name>
    <dbReference type="NCBI Taxonomy" id="28901"/>
    <lineage>
        <taxon>Bacteria</taxon>
        <taxon>Pseudomonadati</taxon>
        <taxon>Pseudomonadota</taxon>
        <taxon>Gammaproteobacteria</taxon>
        <taxon>Enterobacterales</taxon>
        <taxon>Enterobacteriaceae</taxon>
        <taxon>Salmonella</taxon>
    </lineage>
</organism>
<dbReference type="EMBL" id="DAAWYJ010000026">
    <property type="protein sequence ID" value="HAG0017238.1"/>
    <property type="molecule type" value="Genomic_DNA"/>
</dbReference>
<sequence length="180" mass="21184">MSYENYLGVIKQFEREVKRPSKLNTIADVYSSPSDFRAVQAICTHCYLSVEAAACLWGIERCIRSRASMFIGYDGRWSVAQCWANLSDSTNHKNNINESRFKKWAAMNNDWSDFYHRTLEFLKLCRLKGLNFSHESLYDVIKMRDNTMKKYEDGSYLRVPKPELFNIAMWTEFSESSKFF</sequence>
<reference evidence="1" key="1">
    <citation type="journal article" date="2018" name="Genome Biol.">
        <title>SKESA: strategic k-mer extension for scrupulous assemblies.</title>
        <authorList>
            <person name="Souvorov A."/>
            <person name="Agarwala R."/>
            <person name="Lipman D.J."/>
        </authorList>
    </citation>
    <scope>NUCLEOTIDE SEQUENCE</scope>
    <source>
        <strain evidence="1">MA.CK_00/00002125</strain>
    </source>
</reference>
<gene>
    <name evidence="1" type="ORF">G8O67_004600</name>
</gene>
<evidence type="ECO:0000313" key="1">
    <source>
        <dbReference type="EMBL" id="HAG0017238.1"/>
    </source>
</evidence>
<accession>A0A756I5U0</accession>
<comment type="caution">
    <text evidence="1">The sequence shown here is derived from an EMBL/GenBank/DDBJ whole genome shotgun (WGS) entry which is preliminary data.</text>
</comment>
<dbReference type="AlphaFoldDB" id="A0A756I5U0"/>
<name>A0A756I5U0_SALER</name>